<dbReference type="Proteomes" id="UP000005540">
    <property type="component" value="Unassembled WGS sequence"/>
</dbReference>
<dbReference type="CDD" id="cd02440">
    <property type="entry name" value="AdoMet_MTases"/>
    <property type="match status" value="1"/>
</dbReference>
<name>C4FLC7_9AQUI</name>
<dbReference type="SUPFAM" id="SSF53335">
    <property type="entry name" value="S-adenosyl-L-methionine-dependent methyltransferases"/>
    <property type="match status" value="1"/>
</dbReference>
<reference evidence="1 2" key="1">
    <citation type="submission" date="2009-04" db="EMBL/GenBank/DDBJ databases">
        <authorList>
            <person name="Reysenbach A.-L."/>
            <person name="Heidelberg J.F."/>
            <person name="Nelson W.C."/>
        </authorList>
    </citation>
    <scope>NUCLEOTIDE SEQUENCE [LARGE SCALE GENOMIC DNA]</scope>
    <source>
        <strain evidence="1 2">SS-5</strain>
    </source>
</reference>
<gene>
    <name evidence="1" type="ORF">SULYE_1381</name>
</gene>
<dbReference type="PANTHER" id="PTHR43861">
    <property type="entry name" value="TRANS-ACONITATE 2-METHYLTRANSFERASE-RELATED"/>
    <property type="match status" value="1"/>
</dbReference>
<keyword evidence="1" id="KW-0808">Transferase</keyword>
<organism evidence="1 2">
    <name type="scientific">Sulfurihydrogenibium yellowstonense SS-5</name>
    <dbReference type="NCBI Taxonomy" id="432331"/>
    <lineage>
        <taxon>Bacteria</taxon>
        <taxon>Pseudomonadati</taxon>
        <taxon>Aquificota</taxon>
        <taxon>Aquificia</taxon>
        <taxon>Aquificales</taxon>
        <taxon>Hydrogenothermaceae</taxon>
        <taxon>Sulfurihydrogenibium</taxon>
    </lineage>
</organism>
<dbReference type="PANTHER" id="PTHR43861:SF6">
    <property type="entry name" value="METHYLTRANSFERASE TYPE 11"/>
    <property type="match status" value="1"/>
</dbReference>
<evidence type="ECO:0000313" key="1">
    <source>
        <dbReference type="EMBL" id="EEP60119.1"/>
    </source>
</evidence>
<dbReference type="OrthoDB" id="9771846at2"/>
<dbReference type="RefSeq" id="WP_007547689.1">
    <property type="nucleotide sequence ID" value="NZ_ABZS01000148.1"/>
</dbReference>
<keyword evidence="2" id="KW-1185">Reference proteome</keyword>
<protein>
    <submittedName>
        <fullName evidence="1">Glycosyl transferase family 2</fullName>
    </submittedName>
</protein>
<dbReference type="EMBL" id="ABZS01000148">
    <property type="protein sequence ID" value="EEP60119.1"/>
    <property type="molecule type" value="Genomic_DNA"/>
</dbReference>
<dbReference type="Pfam" id="PF13489">
    <property type="entry name" value="Methyltransf_23"/>
    <property type="match status" value="1"/>
</dbReference>
<dbReference type="Gene3D" id="3.40.50.150">
    <property type="entry name" value="Vaccinia Virus protein VP39"/>
    <property type="match status" value="1"/>
</dbReference>
<sequence>MSYKEIYATKPIGYFSFFRYDIIKLINCNNCNILEIGCGQGNTLIELKKQGKAKFIAGIDIVDLNQSIKLDKFILADIESEDNIDLPENYFDIIICADVLEHLKDPWNVLEKIKRFLKPNGTIIASIPNIREISALANMLINILIRGDFRYVDAGILDKTHLRFFCKKNIIELFEKTGYKVEKITFDLSTSPIRRPLLKLSFGLLEEFLVVQYLVVSRKIEYSNG</sequence>
<comment type="caution">
    <text evidence="1">The sequence shown here is derived from an EMBL/GenBank/DDBJ whole genome shotgun (WGS) entry which is preliminary data.</text>
</comment>
<accession>C4FLC7</accession>
<dbReference type="GO" id="GO:0016740">
    <property type="term" value="F:transferase activity"/>
    <property type="evidence" value="ECO:0007669"/>
    <property type="project" value="UniProtKB-KW"/>
</dbReference>
<proteinExistence type="predicted"/>
<dbReference type="AlphaFoldDB" id="C4FLC7"/>
<dbReference type="InterPro" id="IPR029063">
    <property type="entry name" value="SAM-dependent_MTases_sf"/>
</dbReference>
<evidence type="ECO:0000313" key="2">
    <source>
        <dbReference type="Proteomes" id="UP000005540"/>
    </source>
</evidence>